<dbReference type="Pfam" id="PF03466">
    <property type="entry name" value="LysR_substrate"/>
    <property type="match status" value="1"/>
</dbReference>
<sequence length="310" mass="34273">MNQKPDLAALNAFVLVATRGSFRQAADELGLSPSTLSHMLRTLEEKMAVRLLHRTTRSVSPTEAGAQLLGQLRPVLQGLDNALSSVEQYRQQPAGTLRINASESAARQVLQQVVPEFLRRYPAISLDLVTEGRLIDIVSEKFDAGVRLLDDVPQDMVAVPFGGELRFIAVASPDYLQRCGTPATPDDLLRHQCIRFRLPSGKRYRWEFSRHGIERHIDVPGRLMLDHLELMAETAAAGQAIAWLPDSVARPWLENGRLRMLLEEWSPPSPGLALYYPGHRYVPAALRAFIDVLKSFAANADPAGSPGDGK</sequence>
<dbReference type="CDD" id="cd08474">
    <property type="entry name" value="PBP2_CrgA_like_5"/>
    <property type="match status" value="1"/>
</dbReference>
<keyword evidence="4" id="KW-0804">Transcription</keyword>
<organism evidence="6 7">
    <name type="scientific">Erwinia pyri</name>
    <dbReference type="NCBI Taxonomy" id="3062598"/>
    <lineage>
        <taxon>Bacteria</taxon>
        <taxon>Pseudomonadati</taxon>
        <taxon>Pseudomonadota</taxon>
        <taxon>Gammaproteobacteria</taxon>
        <taxon>Enterobacterales</taxon>
        <taxon>Erwiniaceae</taxon>
        <taxon>Erwinia</taxon>
    </lineage>
</organism>
<dbReference type="PANTHER" id="PTHR30537:SF1">
    <property type="entry name" value="HTH-TYPE TRANSCRIPTIONAL REGULATOR PGRR"/>
    <property type="match status" value="1"/>
</dbReference>
<dbReference type="SUPFAM" id="SSF53850">
    <property type="entry name" value="Periplasmic binding protein-like II"/>
    <property type="match status" value="1"/>
</dbReference>
<dbReference type="GO" id="GO:0043565">
    <property type="term" value="F:sequence-specific DNA binding"/>
    <property type="evidence" value="ECO:0007669"/>
    <property type="project" value="TreeGrafter"/>
</dbReference>
<evidence type="ECO:0000313" key="6">
    <source>
        <dbReference type="EMBL" id="WLS78403.1"/>
    </source>
</evidence>
<dbReference type="Gene3D" id="3.40.190.290">
    <property type="match status" value="1"/>
</dbReference>
<dbReference type="AlphaFoldDB" id="A0AA50DK93"/>
<keyword evidence="2" id="KW-0805">Transcription regulation</keyword>
<dbReference type="SUPFAM" id="SSF46785">
    <property type="entry name" value="Winged helix' DNA-binding domain"/>
    <property type="match status" value="1"/>
</dbReference>
<dbReference type="InterPro" id="IPR036390">
    <property type="entry name" value="WH_DNA-bd_sf"/>
</dbReference>
<dbReference type="FunFam" id="1.10.10.10:FF:000001">
    <property type="entry name" value="LysR family transcriptional regulator"/>
    <property type="match status" value="1"/>
</dbReference>
<dbReference type="RefSeq" id="WP_306208237.1">
    <property type="nucleotide sequence ID" value="NZ_CP132353.1"/>
</dbReference>
<feature type="domain" description="HTH lysR-type" evidence="5">
    <location>
        <begin position="5"/>
        <end position="62"/>
    </location>
</feature>
<protein>
    <submittedName>
        <fullName evidence="6">LysR family transcriptional regulator</fullName>
    </submittedName>
</protein>
<dbReference type="GO" id="GO:0003700">
    <property type="term" value="F:DNA-binding transcription factor activity"/>
    <property type="evidence" value="ECO:0007669"/>
    <property type="project" value="InterPro"/>
</dbReference>
<dbReference type="InterPro" id="IPR000847">
    <property type="entry name" value="LysR_HTH_N"/>
</dbReference>
<dbReference type="Proteomes" id="UP001228139">
    <property type="component" value="Chromosome"/>
</dbReference>
<accession>A0AA50DK93</accession>
<proteinExistence type="inferred from homology"/>
<evidence type="ECO:0000256" key="3">
    <source>
        <dbReference type="ARBA" id="ARBA00023125"/>
    </source>
</evidence>
<keyword evidence="7" id="KW-1185">Reference proteome</keyword>
<dbReference type="InterPro" id="IPR058163">
    <property type="entry name" value="LysR-type_TF_proteobact-type"/>
</dbReference>
<dbReference type="InterPro" id="IPR005119">
    <property type="entry name" value="LysR_subst-bd"/>
</dbReference>
<evidence type="ECO:0000256" key="2">
    <source>
        <dbReference type="ARBA" id="ARBA00023015"/>
    </source>
</evidence>
<evidence type="ECO:0000259" key="5">
    <source>
        <dbReference type="PROSITE" id="PS50931"/>
    </source>
</evidence>
<evidence type="ECO:0000256" key="4">
    <source>
        <dbReference type="ARBA" id="ARBA00023163"/>
    </source>
</evidence>
<gene>
    <name evidence="6" type="ORF">Q3V30_18385</name>
</gene>
<dbReference type="PROSITE" id="PS50931">
    <property type="entry name" value="HTH_LYSR"/>
    <property type="match status" value="1"/>
</dbReference>
<dbReference type="InterPro" id="IPR036388">
    <property type="entry name" value="WH-like_DNA-bd_sf"/>
</dbReference>
<reference evidence="6 7" key="1">
    <citation type="submission" date="2023-07" db="EMBL/GenBank/DDBJ databases">
        <title>Pathogenic bacteria of pear tree diseases.</title>
        <authorList>
            <person name="Zhang Z."/>
            <person name="He L."/>
            <person name="Huang R."/>
        </authorList>
    </citation>
    <scope>NUCLEOTIDE SEQUENCE [LARGE SCALE GENOMIC DNA]</scope>
    <source>
        <strain evidence="6 7">DE2</strain>
    </source>
</reference>
<dbReference type="KEGG" id="epi:Q3V30_18385"/>
<dbReference type="GO" id="GO:0006351">
    <property type="term" value="P:DNA-templated transcription"/>
    <property type="evidence" value="ECO:0007669"/>
    <property type="project" value="TreeGrafter"/>
</dbReference>
<evidence type="ECO:0000256" key="1">
    <source>
        <dbReference type="ARBA" id="ARBA00009437"/>
    </source>
</evidence>
<dbReference type="EMBL" id="CP132353">
    <property type="protein sequence ID" value="WLS78403.1"/>
    <property type="molecule type" value="Genomic_DNA"/>
</dbReference>
<evidence type="ECO:0000313" key="7">
    <source>
        <dbReference type="Proteomes" id="UP001228139"/>
    </source>
</evidence>
<dbReference type="Pfam" id="PF00126">
    <property type="entry name" value="HTH_1"/>
    <property type="match status" value="1"/>
</dbReference>
<dbReference type="PANTHER" id="PTHR30537">
    <property type="entry name" value="HTH-TYPE TRANSCRIPTIONAL REGULATOR"/>
    <property type="match status" value="1"/>
</dbReference>
<keyword evidence="3" id="KW-0238">DNA-binding</keyword>
<comment type="similarity">
    <text evidence="1">Belongs to the LysR transcriptional regulatory family.</text>
</comment>
<name>A0AA50DK93_9GAMM</name>
<dbReference type="Gene3D" id="1.10.10.10">
    <property type="entry name" value="Winged helix-like DNA-binding domain superfamily/Winged helix DNA-binding domain"/>
    <property type="match status" value="1"/>
</dbReference>